<evidence type="ECO:0000313" key="2">
    <source>
        <dbReference type="EMBL" id="OUC91899.1"/>
    </source>
</evidence>
<keyword evidence="3" id="KW-1185">Reference proteome</keyword>
<accession>A0A2C9ZLC6</accession>
<dbReference type="Proteomes" id="UP000194761">
    <property type="component" value="Unassembled WGS sequence"/>
</dbReference>
<dbReference type="RefSeq" id="WP_086577214.1">
    <property type="nucleotide sequence ID" value="NZ_NGFP01000196.1"/>
</dbReference>
<reference evidence="2 3" key="1">
    <citation type="submission" date="2017-05" db="EMBL/GenBank/DDBJ databases">
        <title>Biotechnological potential of actinobacteria isolated from South African environments.</title>
        <authorList>
            <person name="Le Roes-Hill M."/>
            <person name="Prins A."/>
            <person name="Durrell K.A."/>
        </authorList>
    </citation>
    <scope>NUCLEOTIDE SEQUENCE [LARGE SCALE GENOMIC DNA]</scope>
    <source>
        <strain evidence="2">M26</strain>
    </source>
</reference>
<keyword evidence="1" id="KW-0812">Transmembrane</keyword>
<feature type="transmembrane region" description="Helical" evidence="1">
    <location>
        <begin position="52"/>
        <end position="77"/>
    </location>
</feature>
<sequence>MNDSIDSIDLTALVKIMATGLVGGAGLVALYALGLAGLSAAAGGTRPGRRRLFGWFLAGTCFLIVVMGVGLGLYALFER</sequence>
<comment type="caution">
    <text evidence="2">The sequence shown here is derived from an EMBL/GenBank/DDBJ whole genome shotgun (WGS) entry which is preliminary data.</text>
</comment>
<dbReference type="EMBL" id="NGFP01000196">
    <property type="protein sequence ID" value="OUC91899.1"/>
    <property type="molecule type" value="Genomic_DNA"/>
</dbReference>
<gene>
    <name evidence="2" type="ORF">CA984_32020</name>
</gene>
<proteinExistence type="predicted"/>
<name>A0A2C9ZLC6_9ACTN</name>
<keyword evidence="1" id="KW-0472">Membrane</keyword>
<organism evidence="2 3">
    <name type="scientific">Streptosporangium minutum</name>
    <dbReference type="NCBI Taxonomy" id="569862"/>
    <lineage>
        <taxon>Bacteria</taxon>
        <taxon>Bacillati</taxon>
        <taxon>Actinomycetota</taxon>
        <taxon>Actinomycetes</taxon>
        <taxon>Streptosporangiales</taxon>
        <taxon>Streptosporangiaceae</taxon>
        <taxon>Streptosporangium</taxon>
    </lineage>
</organism>
<keyword evidence="1" id="KW-1133">Transmembrane helix</keyword>
<dbReference type="AlphaFoldDB" id="A0A2C9ZLC6"/>
<evidence type="ECO:0000256" key="1">
    <source>
        <dbReference type="SAM" id="Phobius"/>
    </source>
</evidence>
<protein>
    <submittedName>
        <fullName evidence="2">Uncharacterized protein</fullName>
    </submittedName>
</protein>
<feature type="transmembrane region" description="Helical" evidence="1">
    <location>
        <begin position="12"/>
        <end position="40"/>
    </location>
</feature>
<evidence type="ECO:0000313" key="3">
    <source>
        <dbReference type="Proteomes" id="UP000194761"/>
    </source>
</evidence>